<dbReference type="InterPro" id="IPR000159">
    <property type="entry name" value="RA_dom"/>
</dbReference>
<dbReference type="PROSITE" id="PS50200">
    <property type="entry name" value="RA"/>
    <property type="match status" value="1"/>
</dbReference>
<dbReference type="GO" id="GO:0005634">
    <property type="term" value="C:nucleus"/>
    <property type="evidence" value="ECO:0007669"/>
    <property type="project" value="TreeGrafter"/>
</dbReference>
<dbReference type="Pfam" id="PF00788">
    <property type="entry name" value="RA"/>
    <property type="match status" value="1"/>
</dbReference>
<dbReference type="GO" id="GO:0007165">
    <property type="term" value="P:signal transduction"/>
    <property type="evidence" value="ECO:0007669"/>
    <property type="project" value="InterPro"/>
</dbReference>
<evidence type="ECO:0000256" key="4">
    <source>
        <dbReference type="ARBA" id="ARBA00022701"/>
    </source>
</evidence>
<keyword evidence="8" id="KW-0206">Cytoskeleton</keyword>
<evidence type="ECO:0000256" key="8">
    <source>
        <dbReference type="ARBA" id="ARBA00023212"/>
    </source>
</evidence>
<dbReference type="Proteomes" id="UP000008912">
    <property type="component" value="Unassembled WGS sequence"/>
</dbReference>
<dbReference type="GO" id="GO:0008270">
    <property type="term" value="F:zinc ion binding"/>
    <property type="evidence" value="ECO:0007669"/>
    <property type="project" value="UniProtKB-KW"/>
</dbReference>
<dbReference type="SMART" id="SM00314">
    <property type="entry name" value="RA"/>
    <property type="match status" value="1"/>
</dbReference>
<gene>
    <name evidence="10" type="primary">RASSF5</name>
</gene>
<keyword evidence="3" id="KW-0597">Phosphoprotein</keyword>
<reference evidence="10 11" key="1">
    <citation type="journal article" date="2010" name="Nature">
        <title>The sequence and de novo assembly of the giant panda genome.</title>
        <authorList>
            <person name="Li R."/>
            <person name="Fan W."/>
            <person name="Tian G."/>
            <person name="Zhu H."/>
            <person name="He L."/>
            <person name="Cai J."/>
            <person name="Huang Q."/>
            <person name="Cai Q."/>
            <person name="Li B."/>
            <person name="Bai Y."/>
            <person name="Zhang Z."/>
            <person name="Zhang Y."/>
            <person name="Wang W."/>
            <person name="Li J."/>
            <person name="Wei F."/>
            <person name="Li H."/>
            <person name="Jian M."/>
            <person name="Li J."/>
            <person name="Zhang Z."/>
            <person name="Nielsen R."/>
            <person name="Li D."/>
            <person name="Gu W."/>
            <person name="Yang Z."/>
            <person name="Xuan Z."/>
            <person name="Ryder O.A."/>
            <person name="Leung F.C."/>
            <person name="Zhou Y."/>
            <person name="Cao J."/>
            <person name="Sun X."/>
            <person name="Fu Y."/>
            <person name="Fang X."/>
            <person name="Guo X."/>
            <person name="Wang B."/>
            <person name="Hou R."/>
            <person name="Shen F."/>
            <person name="Mu B."/>
            <person name="Ni P."/>
            <person name="Lin R."/>
            <person name="Qian W."/>
            <person name="Wang G."/>
            <person name="Yu C."/>
            <person name="Nie W."/>
            <person name="Wang J."/>
            <person name="Wu Z."/>
            <person name="Liang H."/>
            <person name="Min J."/>
            <person name="Wu Q."/>
            <person name="Cheng S."/>
            <person name="Ruan J."/>
            <person name="Wang M."/>
            <person name="Shi Z."/>
            <person name="Wen M."/>
            <person name="Liu B."/>
            <person name="Ren X."/>
            <person name="Zheng H."/>
            <person name="Dong D."/>
            <person name="Cook K."/>
            <person name="Shan G."/>
            <person name="Zhang H."/>
            <person name="Kosiol C."/>
            <person name="Xie X."/>
            <person name="Lu Z."/>
            <person name="Zheng H."/>
            <person name="Li Y."/>
            <person name="Steiner C.C."/>
            <person name="Lam T.T."/>
            <person name="Lin S."/>
            <person name="Zhang Q."/>
            <person name="Li G."/>
            <person name="Tian J."/>
            <person name="Gong T."/>
            <person name="Liu H."/>
            <person name="Zhang D."/>
            <person name="Fang L."/>
            <person name="Ye C."/>
            <person name="Zhang J."/>
            <person name="Hu W."/>
            <person name="Xu A."/>
            <person name="Ren Y."/>
            <person name="Zhang G."/>
            <person name="Bruford M.W."/>
            <person name="Li Q."/>
            <person name="Ma L."/>
            <person name="Guo Y."/>
            <person name="An N."/>
            <person name="Hu Y."/>
            <person name="Zheng Y."/>
            <person name="Shi Y."/>
            <person name="Li Z."/>
            <person name="Liu Q."/>
            <person name="Chen Y."/>
            <person name="Zhao J."/>
            <person name="Qu N."/>
            <person name="Zhao S."/>
            <person name="Tian F."/>
            <person name="Wang X."/>
            <person name="Wang H."/>
            <person name="Xu L."/>
            <person name="Liu X."/>
            <person name="Vinar T."/>
            <person name="Wang Y."/>
            <person name="Lam T.W."/>
            <person name="Yiu S.M."/>
            <person name="Liu S."/>
            <person name="Zhang H."/>
            <person name="Li D."/>
            <person name="Huang Y."/>
            <person name="Wang X."/>
            <person name="Yang G."/>
            <person name="Jiang Z."/>
            <person name="Wang J."/>
            <person name="Qin N."/>
            <person name="Li L."/>
            <person name="Li J."/>
            <person name="Bolund L."/>
            <person name="Kristiansen K."/>
            <person name="Wong G.K."/>
            <person name="Olson M."/>
            <person name="Zhang X."/>
            <person name="Li S."/>
            <person name="Yang H."/>
            <person name="Wang J."/>
            <person name="Wang J."/>
        </authorList>
    </citation>
    <scope>NUCLEOTIDE SEQUENCE [LARGE SCALE GENOMIC DNA]</scope>
</reference>
<evidence type="ECO:0000256" key="2">
    <source>
        <dbReference type="ARBA" id="ARBA00022490"/>
    </source>
</evidence>
<dbReference type="GeneTree" id="ENSGT00940000159288"/>
<dbReference type="InterPro" id="IPR029071">
    <property type="entry name" value="Ubiquitin-like_domsf"/>
</dbReference>
<keyword evidence="11" id="KW-1185">Reference proteome</keyword>
<dbReference type="GO" id="GO:0005874">
    <property type="term" value="C:microtubule"/>
    <property type="evidence" value="ECO:0007669"/>
    <property type="project" value="UniProtKB-KW"/>
</dbReference>
<evidence type="ECO:0000313" key="10">
    <source>
        <dbReference type="Ensembl" id="ENSAMEP00000030219.1"/>
    </source>
</evidence>
<evidence type="ECO:0000256" key="5">
    <source>
        <dbReference type="ARBA" id="ARBA00022723"/>
    </source>
</evidence>
<evidence type="ECO:0000256" key="6">
    <source>
        <dbReference type="ARBA" id="ARBA00022771"/>
    </source>
</evidence>
<protein>
    <submittedName>
        <fullName evidence="10">Ras association domain family member 5</fullName>
    </submittedName>
</protein>
<dbReference type="PANTHER" id="PTHR22738:SF9">
    <property type="entry name" value="RAS ASSOCIATION DOMAIN-CONTAINING PROTEIN 5"/>
    <property type="match status" value="1"/>
</dbReference>
<evidence type="ECO:0000256" key="3">
    <source>
        <dbReference type="ARBA" id="ARBA00022553"/>
    </source>
</evidence>
<name>A0A7N5JTG0_AILME</name>
<evidence type="ECO:0000256" key="7">
    <source>
        <dbReference type="ARBA" id="ARBA00022833"/>
    </source>
</evidence>
<feature type="domain" description="Ras-associating" evidence="9">
    <location>
        <begin position="125"/>
        <end position="211"/>
    </location>
</feature>
<dbReference type="InterPro" id="IPR033623">
    <property type="entry name" value="RASSF5_RA"/>
</dbReference>
<dbReference type="InterPro" id="IPR033614">
    <property type="entry name" value="RASSF1-6"/>
</dbReference>
<comment type="subcellular location">
    <subcellularLocation>
        <location evidence="1">Cytoplasm</location>
        <location evidence="1">Cytoskeleton</location>
    </subcellularLocation>
</comment>
<evidence type="ECO:0000259" key="9">
    <source>
        <dbReference type="PROSITE" id="PS50200"/>
    </source>
</evidence>
<keyword evidence="4" id="KW-0493">Microtubule</keyword>
<organism evidence="10 11">
    <name type="scientific">Ailuropoda melanoleuca</name>
    <name type="common">Giant panda</name>
    <dbReference type="NCBI Taxonomy" id="9646"/>
    <lineage>
        <taxon>Eukaryota</taxon>
        <taxon>Metazoa</taxon>
        <taxon>Chordata</taxon>
        <taxon>Craniata</taxon>
        <taxon>Vertebrata</taxon>
        <taxon>Euteleostomi</taxon>
        <taxon>Mammalia</taxon>
        <taxon>Eutheria</taxon>
        <taxon>Laurasiatheria</taxon>
        <taxon>Carnivora</taxon>
        <taxon>Caniformia</taxon>
        <taxon>Ursidae</taxon>
        <taxon>Ailuropoda</taxon>
    </lineage>
</organism>
<dbReference type="CDD" id="cd17220">
    <property type="entry name" value="RA_RASSF5"/>
    <property type="match status" value="1"/>
</dbReference>
<keyword evidence="6" id="KW-0863">Zinc-finger</keyword>
<dbReference type="Ensembl" id="ENSAMET00000038094.1">
    <property type="protein sequence ID" value="ENSAMEP00000030219.1"/>
    <property type="gene ID" value="ENSAMEG00000011872.2"/>
</dbReference>
<keyword evidence="2" id="KW-0963">Cytoplasm</keyword>
<dbReference type="FunFam" id="3.10.20.90:FF:000048">
    <property type="entry name" value="Ras association domain family member 1"/>
    <property type="match status" value="1"/>
</dbReference>
<reference evidence="10" key="3">
    <citation type="submission" date="2025-09" db="UniProtKB">
        <authorList>
            <consortium name="Ensembl"/>
        </authorList>
    </citation>
    <scope>IDENTIFICATION</scope>
</reference>
<keyword evidence="7" id="KW-0862">Zinc</keyword>
<evidence type="ECO:0000256" key="1">
    <source>
        <dbReference type="ARBA" id="ARBA00004245"/>
    </source>
</evidence>
<dbReference type="Gene3D" id="3.10.20.90">
    <property type="entry name" value="Phosphatidylinositol 3-kinase Catalytic Subunit, Chain A, domain 1"/>
    <property type="match status" value="1"/>
</dbReference>
<accession>A0A7N5JTG0</accession>
<dbReference type="AlphaFoldDB" id="A0A7N5JTG0"/>
<dbReference type="SUPFAM" id="SSF54236">
    <property type="entry name" value="Ubiquitin-like"/>
    <property type="match status" value="1"/>
</dbReference>
<keyword evidence="5" id="KW-0479">Metal-binding</keyword>
<evidence type="ECO:0000313" key="11">
    <source>
        <dbReference type="Proteomes" id="UP000008912"/>
    </source>
</evidence>
<proteinExistence type="predicted"/>
<dbReference type="PANTHER" id="PTHR22738">
    <property type="entry name" value="RASSF"/>
    <property type="match status" value="1"/>
</dbReference>
<sequence>MTVDSSMSSGYCSLEEELEDCFFTAKTTFFRNVQSKHPLKNVCKPAEETQRPPTLQEIKQKIDSYNTREKNCLGMKLSEDGTYTGFIKVHLKLRRPVTVPAGIRPQSIYDAIKEVNLAATTDKRTSFYLPLDAIKQLHISSTTTVSEVIQGLLKKFMVVDNPQKFALFKRIHKDGQVLFQKLSVADCPLYLRLLAGPDNDVLSFVLKENETGEVEVGLGPFARCANPALRAAWPGTCGHCPLCQQRWVPGGSSGGCWENGLGKLSPGEVLGCGGSASKARIVSILGKQVRACVWQGLWKERISCAFLLKTQGGGGTEKHLCLGLGRSCSRLARGPASSISGLHLDMEIFEPFVSSWFLKNGLLPGSEFIRVQSGGTELGAIRLVRSVA</sequence>
<reference evidence="10" key="2">
    <citation type="submission" date="2025-08" db="UniProtKB">
        <authorList>
            <consortium name="Ensembl"/>
        </authorList>
    </citation>
    <scope>IDENTIFICATION</scope>
</reference>